<dbReference type="PANTHER" id="PTHR35517">
    <property type="entry name" value="PROTEIN ARGININE N-METHYLTRANSFERASE SFM1"/>
    <property type="match status" value="1"/>
</dbReference>
<gene>
    <name evidence="1" type="ORF">HANVADRAFT_23186</name>
</gene>
<organism evidence="1 2">
    <name type="scientific">Hanseniaspora valbyensis NRRL Y-1626</name>
    <dbReference type="NCBI Taxonomy" id="766949"/>
    <lineage>
        <taxon>Eukaryota</taxon>
        <taxon>Fungi</taxon>
        <taxon>Dikarya</taxon>
        <taxon>Ascomycota</taxon>
        <taxon>Saccharomycotina</taxon>
        <taxon>Saccharomycetes</taxon>
        <taxon>Saccharomycodales</taxon>
        <taxon>Saccharomycodaceae</taxon>
        <taxon>Hanseniaspora</taxon>
    </lineage>
</organism>
<name>A0A1B7TFU2_9ASCO</name>
<comment type="caution">
    <text evidence="1">The sequence shown here is derived from an EMBL/GenBank/DDBJ whole genome shotgun (WGS) entry which is preliminary data.</text>
</comment>
<dbReference type="OrthoDB" id="373498at2759"/>
<proteinExistence type="predicted"/>
<protein>
    <submittedName>
        <fullName evidence="1">DUF431-domain-containing protein</fullName>
    </submittedName>
</protein>
<dbReference type="EMBL" id="LXPE01000008">
    <property type="protein sequence ID" value="OBA27568.1"/>
    <property type="molecule type" value="Genomic_DNA"/>
</dbReference>
<dbReference type="GO" id="GO:0035241">
    <property type="term" value="F:protein-arginine omega-N monomethyltransferase activity"/>
    <property type="evidence" value="ECO:0007669"/>
    <property type="project" value="TreeGrafter"/>
</dbReference>
<accession>A0A1B7TFU2</accession>
<evidence type="ECO:0000313" key="2">
    <source>
        <dbReference type="Proteomes" id="UP000092321"/>
    </source>
</evidence>
<dbReference type="PANTHER" id="PTHR35517:SF1">
    <property type="entry name" value="PROTEIN ARGININE N-METHYLTRANSFERASE SFM1"/>
    <property type="match status" value="1"/>
</dbReference>
<dbReference type="InterPro" id="IPR007364">
    <property type="entry name" value="SFM1-like"/>
</dbReference>
<reference evidence="2" key="1">
    <citation type="journal article" date="2016" name="Proc. Natl. Acad. Sci. U.S.A.">
        <title>Comparative genomics of biotechnologically important yeasts.</title>
        <authorList>
            <person name="Riley R."/>
            <person name="Haridas S."/>
            <person name="Wolfe K.H."/>
            <person name="Lopes M.R."/>
            <person name="Hittinger C.T."/>
            <person name="Goeker M."/>
            <person name="Salamov A.A."/>
            <person name="Wisecaver J.H."/>
            <person name="Long T.M."/>
            <person name="Calvey C.H."/>
            <person name="Aerts A.L."/>
            <person name="Barry K.W."/>
            <person name="Choi C."/>
            <person name="Clum A."/>
            <person name="Coughlan A.Y."/>
            <person name="Deshpande S."/>
            <person name="Douglass A.P."/>
            <person name="Hanson S.J."/>
            <person name="Klenk H.-P."/>
            <person name="LaButti K.M."/>
            <person name="Lapidus A."/>
            <person name="Lindquist E.A."/>
            <person name="Lipzen A.M."/>
            <person name="Meier-Kolthoff J.P."/>
            <person name="Ohm R.A."/>
            <person name="Otillar R.P."/>
            <person name="Pangilinan J.L."/>
            <person name="Peng Y."/>
            <person name="Rokas A."/>
            <person name="Rosa C.A."/>
            <person name="Scheuner C."/>
            <person name="Sibirny A.A."/>
            <person name="Slot J.C."/>
            <person name="Stielow J.B."/>
            <person name="Sun H."/>
            <person name="Kurtzman C.P."/>
            <person name="Blackwell M."/>
            <person name="Grigoriev I.V."/>
            <person name="Jeffries T.W."/>
        </authorList>
    </citation>
    <scope>NUCLEOTIDE SEQUENCE [LARGE SCALE GENOMIC DNA]</scope>
    <source>
        <strain evidence="2">NRRL Y-1626</strain>
    </source>
</reference>
<dbReference type="AlphaFoldDB" id="A0A1B7TFU2"/>
<dbReference type="Pfam" id="PF04252">
    <property type="entry name" value="SFM1-like"/>
    <property type="match status" value="1"/>
</dbReference>
<dbReference type="Proteomes" id="UP000092321">
    <property type="component" value="Unassembled WGS sequence"/>
</dbReference>
<evidence type="ECO:0000313" key="1">
    <source>
        <dbReference type="EMBL" id="OBA27568.1"/>
    </source>
</evidence>
<sequence>MKYIVEHMEPLPMSEWVTLEYKKMLQDVGKENLLICSLPKDTKLDDITKELIDLGLQWTTLQLDELHKDYPSFTNIQDKKMCLLDPRGKTELCCDDVNKYEVCILGGILGSHPPRDRTKELKDKHPGLLEGKRLGSLQMSTDTACRCAYYILDKQIPFDQIKFIDYPEIRFGKREAVEMPFRYILDDVTGKPILPDGMLKLMKKDSEQSIDDLF</sequence>
<keyword evidence="2" id="KW-1185">Reference proteome</keyword>